<dbReference type="PROSITE" id="PS51419">
    <property type="entry name" value="RAB"/>
    <property type="match status" value="1"/>
</dbReference>
<protein>
    <submittedName>
        <fullName evidence="4">Uncharacterized protein</fullName>
    </submittedName>
</protein>
<dbReference type="EMBL" id="GIBP01008265">
    <property type="protein sequence ID" value="NDV37234.1"/>
    <property type="molecule type" value="Transcribed_RNA"/>
</dbReference>
<dbReference type="GO" id="GO:0016020">
    <property type="term" value="C:membrane"/>
    <property type="evidence" value="ECO:0007669"/>
    <property type="project" value="InterPro"/>
</dbReference>
<dbReference type="SUPFAM" id="SSF52540">
    <property type="entry name" value="P-loop containing nucleoside triphosphate hydrolases"/>
    <property type="match status" value="1"/>
</dbReference>
<reference evidence="4" key="1">
    <citation type="journal article" date="2020" name="J. Eukaryot. Microbiol.">
        <title>De novo Sequencing, Assembly and Annotation of the Transcriptome for the Free-Living Testate Amoeba Arcella intermedia.</title>
        <authorList>
            <person name="Ribeiro G.M."/>
            <person name="Porfirio-Sousa A.L."/>
            <person name="Maurer-Alcala X.X."/>
            <person name="Katz L.A."/>
            <person name="Lahr D.J.G."/>
        </authorList>
    </citation>
    <scope>NUCLEOTIDE SEQUENCE</scope>
</reference>
<accession>A0A6B2LJT2</accession>
<dbReference type="SMART" id="SM00173">
    <property type="entry name" value="RAS"/>
    <property type="match status" value="1"/>
</dbReference>
<dbReference type="AlphaFoldDB" id="A0A6B2LJT2"/>
<dbReference type="GO" id="GO:0005525">
    <property type="term" value="F:GTP binding"/>
    <property type="evidence" value="ECO:0007669"/>
    <property type="project" value="UniProtKB-KW"/>
</dbReference>
<dbReference type="InterPro" id="IPR001806">
    <property type="entry name" value="Small_GTPase"/>
</dbReference>
<keyword evidence="3" id="KW-0342">GTP-binding</keyword>
<evidence type="ECO:0000313" key="4">
    <source>
        <dbReference type="EMBL" id="NDV37234.1"/>
    </source>
</evidence>
<dbReference type="SMART" id="SM00175">
    <property type="entry name" value="RAB"/>
    <property type="match status" value="1"/>
</dbReference>
<name>A0A6B2LJT2_9EUKA</name>
<dbReference type="Gene3D" id="3.40.50.300">
    <property type="entry name" value="P-loop containing nucleotide triphosphate hydrolases"/>
    <property type="match status" value="1"/>
</dbReference>
<evidence type="ECO:0000256" key="1">
    <source>
        <dbReference type="ARBA" id="ARBA00006270"/>
    </source>
</evidence>
<evidence type="ECO:0000256" key="3">
    <source>
        <dbReference type="ARBA" id="ARBA00023134"/>
    </source>
</evidence>
<dbReference type="InterPro" id="IPR027417">
    <property type="entry name" value="P-loop_NTPase"/>
</dbReference>
<dbReference type="FunFam" id="3.40.50.300:FF:001447">
    <property type="entry name" value="Ras-related protein Rab-1B"/>
    <property type="match status" value="1"/>
</dbReference>
<dbReference type="Pfam" id="PF00071">
    <property type="entry name" value="Ras"/>
    <property type="match status" value="1"/>
</dbReference>
<dbReference type="PANTHER" id="PTHR24070">
    <property type="entry name" value="RAS, DI-RAS, AND RHEB FAMILY MEMBERS OF SMALL GTPASE SUPERFAMILY"/>
    <property type="match status" value="1"/>
</dbReference>
<sequence>MGNGKSNGKQKQHLKICMLGESKVGKTALLHQLMHQQFLQHYDRTFEDLFNLTMSYEGEVVNLHILDTPGGDDRVDIREMYLSNTRAFVIVYAIDDKNSFDSVAKILAEIKKARKEKDSAIILCANKKDLGKSKKLVTDKEEKDLEVSSGLPFFSTSAKDYASVVEAFEKLMELVLGQEDGFNSEH</sequence>
<proteinExistence type="inferred from homology"/>
<dbReference type="GO" id="GO:0003924">
    <property type="term" value="F:GTPase activity"/>
    <property type="evidence" value="ECO:0007669"/>
    <property type="project" value="InterPro"/>
</dbReference>
<keyword evidence="2" id="KW-0547">Nucleotide-binding</keyword>
<dbReference type="SMART" id="SM00174">
    <property type="entry name" value="RHO"/>
    <property type="match status" value="1"/>
</dbReference>
<dbReference type="PROSITE" id="PS51421">
    <property type="entry name" value="RAS"/>
    <property type="match status" value="1"/>
</dbReference>
<dbReference type="NCBIfam" id="TIGR00231">
    <property type="entry name" value="small_GTP"/>
    <property type="match status" value="1"/>
</dbReference>
<organism evidence="4">
    <name type="scientific">Arcella intermedia</name>
    <dbReference type="NCBI Taxonomy" id="1963864"/>
    <lineage>
        <taxon>Eukaryota</taxon>
        <taxon>Amoebozoa</taxon>
        <taxon>Tubulinea</taxon>
        <taxon>Elardia</taxon>
        <taxon>Arcellinida</taxon>
        <taxon>Sphaerothecina</taxon>
        <taxon>Arcellidae</taxon>
        <taxon>Arcella</taxon>
    </lineage>
</organism>
<dbReference type="PRINTS" id="PR00449">
    <property type="entry name" value="RASTRNSFRMNG"/>
</dbReference>
<evidence type="ECO:0000256" key="2">
    <source>
        <dbReference type="ARBA" id="ARBA00022741"/>
    </source>
</evidence>
<dbReference type="InterPro" id="IPR020849">
    <property type="entry name" value="Small_GTPase_Ras-type"/>
</dbReference>
<comment type="similarity">
    <text evidence="1">Belongs to the small GTPase superfamily. Rab family.</text>
</comment>
<dbReference type="InterPro" id="IPR005225">
    <property type="entry name" value="Small_GTP-bd"/>
</dbReference>
<dbReference type="GO" id="GO:0007165">
    <property type="term" value="P:signal transduction"/>
    <property type="evidence" value="ECO:0007669"/>
    <property type="project" value="InterPro"/>
</dbReference>